<sequence length="243" mass="27968">GKLVRDYFIRKRLFGWLSSVAKKSKDKVIKLDRVNDFWSRYDISSAGISHEGDVELERGKKPEALLKRIIELITVPGDIILDFFIGSGTTAAVAHKLRRQYIGIEQIDYGENDSVGRLKNVINGDQSGISKTVGWKGGGDFVYCELMKWNESYIDKIQKAKTKTDLAKIWAVMRAKGHISYRIDLKEFDKNAGEFEQLSFEDQRKFLLEVLDKNQLYVNYCEIDDTDYKISAEDKKLNKLFYG</sequence>
<dbReference type="EMBL" id="BARV01011526">
    <property type="protein sequence ID" value="GAI09031.1"/>
    <property type="molecule type" value="Genomic_DNA"/>
</dbReference>
<feature type="non-terminal residue" evidence="4">
    <location>
        <position position="1"/>
    </location>
</feature>
<dbReference type="InterPro" id="IPR002941">
    <property type="entry name" value="DNA_methylase_N4/N6"/>
</dbReference>
<feature type="domain" description="DNA methylase N-4/N-6" evidence="3">
    <location>
        <begin position="29"/>
        <end position="106"/>
    </location>
</feature>
<keyword evidence="2" id="KW-0808">Transferase</keyword>
<evidence type="ECO:0000256" key="2">
    <source>
        <dbReference type="ARBA" id="ARBA00022679"/>
    </source>
</evidence>
<gene>
    <name evidence="4" type="ORF">S06H3_21816</name>
</gene>
<dbReference type="GO" id="GO:0032259">
    <property type="term" value="P:methylation"/>
    <property type="evidence" value="ECO:0007669"/>
    <property type="project" value="UniProtKB-KW"/>
</dbReference>
<dbReference type="PRINTS" id="PR00508">
    <property type="entry name" value="S21N4MTFRASE"/>
</dbReference>
<evidence type="ECO:0000259" key="3">
    <source>
        <dbReference type="Pfam" id="PF01555"/>
    </source>
</evidence>
<reference evidence="4" key="1">
    <citation type="journal article" date="2014" name="Front. Microbiol.">
        <title>High frequency of phylogenetically diverse reductive dehalogenase-homologous genes in deep subseafloor sedimentary metagenomes.</title>
        <authorList>
            <person name="Kawai M."/>
            <person name="Futagami T."/>
            <person name="Toyoda A."/>
            <person name="Takaki Y."/>
            <person name="Nishi S."/>
            <person name="Hori S."/>
            <person name="Arai W."/>
            <person name="Tsubouchi T."/>
            <person name="Morono Y."/>
            <person name="Uchiyama I."/>
            <person name="Ito T."/>
            <person name="Fujiyama A."/>
            <person name="Inagaki F."/>
            <person name="Takami H."/>
        </authorList>
    </citation>
    <scope>NUCLEOTIDE SEQUENCE</scope>
    <source>
        <strain evidence="4">Expedition CK06-06</strain>
    </source>
</reference>
<protein>
    <recommendedName>
        <fullName evidence="3">DNA methylase N-4/N-6 domain-containing protein</fullName>
    </recommendedName>
</protein>
<dbReference type="GO" id="GO:0008170">
    <property type="term" value="F:N-methyltransferase activity"/>
    <property type="evidence" value="ECO:0007669"/>
    <property type="project" value="InterPro"/>
</dbReference>
<feature type="non-terminal residue" evidence="4">
    <location>
        <position position="243"/>
    </location>
</feature>
<dbReference type="SUPFAM" id="SSF53335">
    <property type="entry name" value="S-adenosyl-L-methionine-dependent methyltransferases"/>
    <property type="match status" value="1"/>
</dbReference>
<dbReference type="Gene3D" id="3.40.50.150">
    <property type="entry name" value="Vaccinia Virus protein VP39"/>
    <property type="match status" value="1"/>
</dbReference>
<evidence type="ECO:0000313" key="4">
    <source>
        <dbReference type="EMBL" id="GAI09031.1"/>
    </source>
</evidence>
<accession>X1LTB1</accession>
<comment type="caution">
    <text evidence="4">The sequence shown here is derived from an EMBL/GenBank/DDBJ whole genome shotgun (WGS) entry which is preliminary data.</text>
</comment>
<evidence type="ECO:0000256" key="1">
    <source>
        <dbReference type="ARBA" id="ARBA00022603"/>
    </source>
</evidence>
<dbReference type="InterPro" id="IPR001091">
    <property type="entry name" value="RM_Methyltransferase"/>
</dbReference>
<organism evidence="4">
    <name type="scientific">marine sediment metagenome</name>
    <dbReference type="NCBI Taxonomy" id="412755"/>
    <lineage>
        <taxon>unclassified sequences</taxon>
        <taxon>metagenomes</taxon>
        <taxon>ecological metagenomes</taxon>
    </lineage>
</organism>
<name>X1LTB1_9ZZZZ</name>
<proteinExistence type="predicted"/>
<keyword evidence="1" id="KW-0489">Methyltransferase</keyword>
<dbReference type="AlphaFoldDB" id="X1LTB1"/>
<dbReference type="InterPro" id="IPR029063">
    <property type="entry name" value="SAM-dependent_MTases_sf"/>
</dbReference>
<dbReference type="Pfam" id="PF01555">
    <property type="entry name" value="N6_N4_Mtase"/>
    <property type="match status" value="1"/>
</dbReference>
<dbReference type="GO" id="GO:0003677">
    <property type="term" value="F:DNA binding"/>
    <property type="evidence" value="ECO:0007669"/>
    <property type="project" value="InterPro"/>
</dbReference>